<reference evidence="1" key="1">
    <citation type="journal article" date="2022" name="bioRxiv">
        <title>Sequencing and chromosome-scale assembly of the giantPleurodeles waltlgenome.</title>
        <authorList>
            <person name="Brown T."/>
            <person name="Elewa A."/>
            <person name="Iarovenko S."/>
            <person name="Subramanian E."/>
            <person name="Araus A.J."/>
            <person name="Petzold A."/>
            <person name="Susuki M."/>
            <person name="Suzuki K.-i.T."/>
            <person name="Hayashi T."/>
            <person name="Toyoda A."/>
            <person name="Oliveira C."/>
            <person name="Osipova E."/>
            <person name="Leigh N.D."/>
            <person name="Simon A."/>
            <person name="Yun M.H."/>
        </authorList>
    </citation>
    <scope>NUCLEOTIDE SEQUENCE</scope>
    <source>
        <strain evidence="1">20211129_DDA</strain>
        <tissue evidence="1">Liver</tissue>
    </source>
</reference>
<name>A0AAV7SAC5_PLEWA</name>
<protein>
    <submittedName>
        <fullName evidence="1">Uncharacterized protein</fullName>
    </submittedName>
</protein>
<sequence>MQCRGTLRESAECRWWCGGAMTPPDGGLRGELHSGTAWQSGGERGRTDHCNMLGPWGAPCCSGGEQETSSSAWGLQSRPLVVVGEFRCDFLPALLWSSLTVVSPLHGCGDHTGVPRMCCCLAFCSAGHREASLEESWEMGAARRGCVH</sequence>
<comment type="caution">
    <text evidence="1">The sequence shown here is derived from an EMBL/GenBank/DDBJ whole genome shotgun (WGS) entry which is preliminary data.</text>
</comment>
<keyword evidence="2" id="KW-1185">Reference proteome</keyword>
<evidence type="ECO:0000313" key="1">
    <source>
        <dbReference type="EMBL" id="KAJ1160183.1"/>
    </source>
</evidence>
<organism evidence="1 2">
    <name type="scientific">Pleurodeles waltl</name>
    <name type="common">Iberian ribbed newt</name>
    <dbReference type="NCBI Taxonomy" id="8319"/>
    <lineage>
        <taxon>Eukaryota</taxon>
        <taxon>Metazoa</taxon>
        <taxon>Chordata</taxon>
        <taxon>Craniata</taxon>
        <taxon>Vertebrata</taxon>
        <taxon>Euteleostomi</taxon>
        <taxon>Amphibia</taxon>
        <taxon>Batrachia</taxon>
        <taxon>Caudata</taxon>
        <taxon>Salamandroidea</taxon>
        <taxon>Salamandridae</taxon>
        <taxon>Pleurodelinae</taxon>
        <taxon>Pleurodeles</taxon>
    </lineage>
</organism>
<dbReference type="AlphaFoldDB" id="A0AAV7SAC5"/>
<accession>A0AAV7SAC5</accession>
<dbReference type="EMBL" id="JANPWB010000008">
    <property type="protein sequence ID" value="KAJ1160183.1"/>
    <property type="molecule type" value="Genomic_DNA"/>
</dbReference>
<proteinExistence type="predicted"/>
<evidence type="ECO:0000313" key="2">
    <source>
        <dbReference type="Proteomes" id="UP001066276"/>
    </source>
</evidence>
<dbReference type="Proteomes" id="UP001066276">
    <property type="component" value="Chromosome 4_2"/>
</dbReference>
<gene>
    <name evidence="1" type="ORF">NDU88_000685</name>
</gene>